<dbReference type="RefSeq" id="WP_160161685.1">
    <property type="nucleotide sequence ID" value="NZ_BIFH01000033.1"/>
</dbReference>
<accession>A0A401YY19</accession>
<feature type="compositionally biased region" description="Low complexity" evidence="1">
    <location>
        <begin position="509"/>
        <end position="519"/>
    </location>
</feature>
<dbReference type="AlphaFoldDB" id="A0A401YY19"/>
<feature type="compositionally biased region" description="Pro residues" evidence="1">
    <location>
        <begin position="171"/>
        <end position="181"/>
    </location>
</feature>
<feature type="region of interest" description="Disordered" evidence="1">
    <location>
        <begin position="166"/>
        <end position="198"/>
    </location>
</feature>
<feature type="region of interest" description="Disordered" evidence="1">
    <location>
        <begin position="300"/>
        <end position="545"/>
    </location>
</feature>
<dbReference type="EMBL" id="BIFH01000033">
    <property type="protein sequence ID" value="GCD99536.1"/>
    <property type="molecule type" value="Genomic_DNA"/>
</dbReference>
<proteinExistence type="predicted"/>
<organism evidence="2 3">
    <name type="scientific">Embleya hyalina</name>
    <dbReference type="NCBI Taxonomy" id="516124"/>
    <lineage>
        <taxon>Bacteria</taxon>
        <taxon>Bacillati</taxon>
        <taxon>Actinomycetota</taxon>
        <taxon>Actinomycetes</taxon>
        <taxon>Kitasatosporales</taxon>
        <taxon>Streptomycetaceae</taxon>
        <taxon>Embleya</taxon>
    </lineage>
</organism>
<protein>
    <submittedName>
        <fullName evidence="2">Uncharacterized protein</fullName>
    </submittedName>
</protein>
<evidence type="ECO:0000313" key="3">
    <source>
        <dbReference type="Proteomes" id="UP000286931"/>
    </source>
</evidence>
<comment type="caution">
    <text evidence="2">The sequence shown here is derived from an EMBL/GenBank/DDBJ whole genome shotgun (WGS) entry which is preliminary data.</text>
</comment>
<sequence length="960" mass="102205">MQPRLQATLADFVPALRFVAPELVADYLEHDDLPAAWWMSVPVVRAADTFGRDELPGRLADLAYTELRHLRLGDLLPGAWLARNGFRLSQWPDGARTNVMVRTPDWADLLTTTVREVGDWTQIGTSTVRPLVARLFEEVLGLLPQDDESVDVDALFDASGMAASAAAMPAPADPEPTPEPIPAAALPEPEPEPEPEPAPAAAIVIPPEDADWDNPDEWGDLDDEELRPVKLPEPLTAELGTVVRWLAEQAPDVPLMAQLAQVTLETAAVVGLEDASDEVRTALTALLTQVPSGLRASLALPPAPVATEPRPAGDEAPDDDVADSDDDDASDSGRDAYGEVPPTTRASLPSVAAPRPERESAAEAREEPLPEAAARTGARPVPKIRTTDTSEDRRPHPVPAAEEPTIDEAPGVDAFGETPPMTVADVPIPALTRKGKRTAPPTRSEPPADSAGTAETNEDGGRDAFGEVPPPTAGAVPAVGEAGVSRTPEGLRIPPRPSHPPRSAPTPAPADATAAEVPSVPAPPDPSAVPHTNRGTKAKAADPEATVEMVPGTLPAAPAEDVTMLVDRPQSRAGEPGGGDLVIVLATWFPAGEPRRRVLARDRLFTDEPRELDALAAEFGTSPAEVKILERDLRRNLDERIGRSDGAPVRVHLSFVRDRLGVLTTVSELRTLHPKHTETVPGLEIQVWQVLRGLLGLHTSVDGWLSSAPLGELSDRTQATLDAACARGPVPLAALERDLTAMGIRPPLQAAWIARMEGFQVENGQVLSRSADTLERPAQKGRPAPIGDPSRAAGCFREDTGAWAFRVDVSTAMLEGEPVKVPAAFAQSLGVTPGGQVRLHHGHGPAALRWADTPYLVSLRAILAGLSAHEGDMVFISSIHQGRLEARLVRGDATVRLPRWARALRHTGVDPVPEQVNLPELLGARIGLDPGIDLKAVLHHLQQRGDTDVLELLGVSQPRQ</sequence>
<gene>
    <name evidence="2" type="ORF">EHYA_07258</name>
</gene>
<evidence type="ECO:0000256" key="1">
    <source>
        <dbReference type="SAM" id="MobiDB-lite"/>
    </source>
</evidence>
<keyword evidence="3" id="KW-1185">Reference proteome</keyword>
<dbReference type="Proteomes" id="UP000286931">
    <property type="component" value="Unassembled WGS sequence"/>
</dbReference>
<feature type="compositionally biased region" description="Basic and acidic residues" evidence="1">
    <location>
        <begin position="385"/>
        <end position="395"/>
    </location>
</feature>
<dbReference type="PANTHER" id="PTHR48125">
    <property type="entry name" value="LP07818P1"/>
    <property type="match status" value="1"/>
</dbReference>
<name>A0A401YY19_9ACTN</name>
<feature type="compositionally biased region" description="Low complexity" evidence="1">
    <location>
        <begin position="473"/>
        <end position="484"/>
    </location>
</feature>
<reference evidence="2 3" key="1">
    <citation type="submission" date="2018-12" db="EMBL/GenBank/DDBJ databases">
        <title>Draft genome sequence of Embleya hyalina NBRC 13850T.</title>
        <authorList>
            <person name="Komaki H."/>
            <person name="Hosoyama A."/>
            <person name="Kimura A."/>
            <person name="Ichikawa N."/>
            <person name="Tamura T."/>
        </authorList>
    </citation>
    <scope>NUCLEOTIDE SEQUENCE [LARGE SCALE GENOMIC DNA]</scope>
    <source>
        <strain evidence="2 3">NBRC 13850</strain>
    </source>
</reference>
<dbReference type="OrthoDB" id="3928741at2"/>
<feature type="compositionally biased region" description="Basic and acidic residues" evidence="1">
    <location>
        <begin position="355"/>
        <end position="368"/>
    </location>
</feature>
<evidence type="ECO:0000313" key="2">
    <source>
        <dbReference type="EMBL" id="GCD99536.1"/>
    </source>
</evidence>
<dbReference type="PANTHER" id="PTHR48125:SF12">
    <property type="entry name" value="AT HOOK TRANSCRIPTION FACTOR FAMILY-RELATED"/>
    <property type="match status" value="1"/>
</dbReference>
<feature type="compositionally biased region" description="Pro residues" evidence="1">
    <location>
        <begin position="494"/>
        <end position="508"/>
    </location>
</feature>
<feature type="compositionally biased region" description="Acidic residues" evidence="1">
    <location>
        <begin position="315"/>
        <end position="330"/>
    </location>
</feature>